<dbReference type="AlphaFoldDB" id="A0A2Z6ZZT6"/>
<keyword evidence="2" id="KW-1185">Reference proteome</keyword>
<dbReference type="Proteomes" id="UP000250235">
    <property type="component" value="Unassembled WGS sequence"/>
</dbReference>
<gene>
    <name evidence="1" type="ORF">F511_42506</name>
</gene>
<reference evidence="1 2" key="1">
    <citation type="journal article" date="2015" name="Proc. Natl. Acad. Sci. U.S.A.">
        <title>The resurrection genome of Boea hygrometrica: A blueprint for survival of dehydration.</title>
        <authorList>
            <person name="Xiao L."/>
            <person name="Yang G."/>
            <person name="Zhang L."/>
            <person name="Yang X."/>
            <person name="Zhao S."/>
            <person name="Ji Z."/>
            <person name="Zhou Q."/>
            <person name="Hu M."/>
            <person name="Wang Y."/>
            <person name="Chen M."/>
            <person name="Xu Y."/>
            <person name="Jin H."/>
            <person name="Xiao X."/>
            <person name="Hu G."/>
            <person name="Bao F."/>
            <person name="Hu Y."/>
            <person name="Wan P."/>
            <person name="Li L."/>
            <person name="Deng X."/>
            <person name="Kuang T."/>
            <person name="Xiang C."/>
            <person name="Zhu J.K."/>
            <person name="Oliver M.J."/>
            <person name="He Y."/>
        </authorList>
    </citation>
    <scope>NUCLEOTIDE SEQUENCE [LARGE SCALE GENOMIC DNA]</scope>
    <source>
        <strain evidence="2">cv. XS01</strain>
    </source>
</reference>
<accession>A0A2Z6ZZT6</accession>
<evidence type="ECO:0000313" key="1">
    <source>
        <dbReference type="EMBL" id="KZV14571.1"/>
    </source>
</evidence>
<name>A0A2Z6ZZT6_9LAMI</name>
<organism evidence="1 2">
    <name type="scientific">Dorcoceras hygrometricum</name>
    <dbReference type="NCBI Taxonomy" id="472368"/>
    <lineage>
        <taxon>Eukaryota</taxon>
        <taxon>Viridiplantae</taxon>
        <taxon>Streptophyta</taxon>
        <taxon>Embryophyta</taxon>
        <taxon>Tracheophyta</taxon>
        <taxon>Spermatophyta</taxon>
        <taxon>Magnoliopsida</taxon>
        <taxon>eudicotyledons</taxon>
        <taxon>Gunneridae</taxon>
        <taxon>Pentapetalae</taxon>
        <taxon>asterids</taxon>
        <taxon>lamiids</taxon>
        <taxon>Lamiales</taxon>
        <taxon>Gesneriaceae</taxon>
        <taxon>Didymocarpoideae</taxon>
        <taxon>Trichosporeae</taxon>
        <taxon>Loxocarpinae</taxon>
        <taxon>Dorcoceras</taxon>
    </lineage>
</organism>
<evidence type="ECO:0000313" key="2">
    <source>
        <dbReference type="Proteomes" id="UP000250235"/>
    </source>
</evidence>
<sequence length="151" mass="17568">MGNRTTKCKFRLLPSDLESSTPGDIQALEKVFSPAKKTRSKRPKLVKPISVVPVVVVDLPPPAAKEISRREKSHEIKSVIVDKMWENHMRVFVAENWKNFKRESPRANQNLMTIHFLEAEVREVRQQYRHFRVDAGFPILMPEKSYNEESL</sequence>
<proteinExistence type="predicted"/>
<protein>
    <submittedName>
        <fullName evidence="1">Uncharacterized protein</fullName>
    </submittedName>
</protein>
<dbReference type="EMBL" id="KV020382">
    <property type="protein sequence ID" value="KZV14571.1"/>
    <property type="molecule type" value="Genomic_DNA"/>
</dbReference>